<feature type="region of interest" description="Disordered" evidence="6">
    <location>
        <begin position="1"/>
        <end position="25"/>
    </location>
</feature>
<dbReference type="PANTHER" id="PTHR23320:SF72">
    <property type="entry name" value="MEMBRANE-SPANNING 4-DOMAINS SUBFAMILY A MEMBER 12"/>
    <property type="match status" value="1"/>
</dbReference>
<evidence type="ECO:0000256" key="6">
    <source>
        <dbReference type="SAM" id="MobiDB-lite"/>
    </source>
</evidence>
<reference evidence="8" key="2">
    <citation type="submission" date="2025-09" db="UniProtKB">
        <authorList>
            <consortium name="Ensembl"/>
        </authorList>
    </citation>
    <scope>IDENTIFICATION</scope>
</reference>
<dbReference type="InterPro" id="IPR007237">
    <property type="entry name" value="CD20-like"/>
</dbReference>
<dbReference type="Pfam" id="PF04103">
    <property type="entry name" value="CD20"/>
    <property type="match status" value="1"/>
</dbReference>
<dbReference type="GO" id="GO:0005886">
    <property type="term" value="C:plasma membrane"/>
    <property type="evidence" value="ECO:0007669"/>
    <property type="project" value="TreeGrafter"/>
</dbReference>
<evidence type="ECO:0000256" key="4">
    <source>
        <dbReference type="ARBA" id="ARBA00022989"/>
    </source>
</evidence>
<feature type="transmembrane region" description="Helical" evidence="7">
    <location>
        <begin position="117"/>
        <end position="138"/>
    </location>
</feature>
<feature type="transmembrane region" description="Helical" evidence="7">
    <location>
        <begin position="198"/>
        <end position="221"/>
    </location>
</feature>
<evidence type="ECO:0000256" key="2">
    <source>
        <dbReference type="ARBA" id="ARBA00009565"/>
    </source>
</evidence>
<comment type="similarity">
    <text evidence="2">Belongs to the MS4A family.</text>
</comment>
<keyword evidence="4 7" id="KW-1133">Transmembrane helix</keyword>
<dbReference type="AlphaFoldDB" id="A0A8C5KN31"/>
<evidence type="ECO:0000313" key="9">
    <source>
        <dbReference type="Proteomes" id="UP000694385"/>
    </source>
</evidence>
<keyword evidence="3 7" id="KW-0812">Transmembrane</keyword>
<dbReference type="GeneTree" id="ENSGT00940000162443"/>
<dbReference type="Proteomes" id="UP000694385">
    <property type="component" value="Unassembled WGS sequence"/>
</dbReference>
<name>A0A8C5KN31_JACJA</name>
<organism evidence="8 9">
    <name type="scientific">Jaculus jaculus</name>
    <name type="common">Lesser Egyptian jerboa</name>
    <dbReference type="NCBI Taxonomy" id="51337"/>
    <lineage>
        <taxon>Eukaryota</taxon>
        <taxon>Metazoa</taxon>
        <taxon>Chordata</taxon>
        <taxon>Craniata</taxon>
        <taxon>Vertebrata</taxon>
        <taxon>Euteleostomi</taxon>
        <taxon>Mammalia</taxon>
        <taxon>Eutheria</taxon>
        <taxon>Euarchontoglires</taxon>
        <taxon>Glires</taxon>
        <taxon>Rodentia</taxon>
        <taxon>Myomorpha</taxon>
        <taxon>Dipodoidea</taxon>
        <taxon>Dipodidae</taxon>
        <taxon>Dipodinae</taxon>
        <taxon>Jaculus</taxon>
    </lineage>
</organism>
<gene>
    <name evidence="8" type="primary">Ms4a12</name>
</gene>
<accession>A0A8C5KN31</accession>
<feature type="transmembrane region" description="Helical" evidence="7">
    <location>
        <begin position="90"/>
        <end position="111"/>
    </location>
</feature>
<dbReference type="InterPro" id="IPR030417">
    <property type="entry name" value="MS4A"/>
</dbReference>
<evidence type="ECO:0000313" key="8">
    <source>
        <dbReference type="Ensembl" id="ENSJJAP00000012768.1"/>
    </source>
</evidence>
<keyword evidence="5 7" id="KW-0472">Membrane</keyword>
<feature type="transmembrane region" description="Helical" evidence="7">
    <location>
        <begin position="159"/>
        <end position="178"/>
    </location>
</feature>
<dbReference type="Ensembl" id="ENSJJAT00000019252.1">
    <property type="protein sequence ID" value="ENSJJAP00000012768.1"/>
    <property type="gene ID" value="ENSJJAG00000015714.1"/>
</dbReference>
<dbReference type="GO" id="GO:0007166">
    <property type="term" value="P:cell surface receptor signaling pathway"/>
    <property type="evidence" value="ECO:0007669"/>
    <property type="project" value="TreeGrafter"/>
</dbReference>
<dbReference type="OMA" id="YWMVLSG"/>
<keyword evidence="9" id="KW-1185">Reference proteome</keyword>
<comment type="subcellular location">
    <subcellularLocation>
        <location evidence="1">Membrane</location>
        <topology evidence="1">Multi-pass membrane protein</topology>
    </subcellularLocation>
</comment>
<evidence type="ECO:0000256" key="5">
    <source>
        <dbReference type="ARBA" id="ARBA00023136"/>
    </source>
</evidence>
<proteinExistence type="inferred from homology"/>
<evidence type="ECO:0000256" key="1">
    <source>
        <dbReference type="ARBA" id="ARBA00004141"/>
    </source>
</evidence>
<reference evidence="8" key="1">
    <citation type="submission" date="2025-08" db="UniProtKB">
        <authorList>
            <consortium name="Ensembl"/>
        </authorList>
    </citation>
    <scope>IDENTIFICATION</scope>
</reference>
<evidence type="ECO:0000256" key="3">
    <source>
        <dbReference type="ARBA" id="ARBA00022692"/>
    </source>
</evidence>
<sequence length="265" mass="28434">MKPSQRPTYPGVHETIPNPYPPTGSMLPEPQPPLGFINQGNHAQVGQVTFITSPAIFDSSQPCQGNIQMANPATGTAAVNFKEEAKTLGAIQIIIGLLHIGFGAVLGSVSINHYSYWGFTSIAFIGGYPFWGGVCFIISGSLSIAASKDLSSCLIKGSLGMNIVSSIFALTGVILLLVDLSINDQIHQNIWAWHSKKGISAMLMIFSFLEFSINCTVAHFANQTIMHTNRSVLVVPQVCITNPVAQELPPAPPMYDGLPAYAPRH</sequence>
<dbReference type="PANTHER" id="PTHR23320">
    <property type="entry name" value="MEMBRANE-SPANNING 4-DOMAINS SUBFAMILY A MS4A -RELATED"/>
    <property type="match status" value="1"/>
</dbReference>
<protein>
    <submittedName>
        <fullName evidence="8">Membrane-spanning 4-domains, subfamily A, member 12</fullName>
    </submittedName>
</protein>
<evidence type="ECO:0000256" key="7">
    <source>
        <dbReference type="SAM" id="Phobius"/>
    </source>
</evidence>